<feature type="domain" description="PDZ" evidence="4">
    <location>
        <begin position="432"/>
        <end position="495"/>
    </location>
</feature>
<dbReference type="GO" id="GO:0006629">
    <property type="term" value="P:lipid metabolic process"/>
    <property type="evidence" value="ECO:0007669"/>
    <property type="project" value="InterPro"/>
</dbReference>
<dbReference type="InterPro" id="IPR006846">
    <property type="entry name" value="Ribosomal_eS30"/>
</dbReference>
<organism evidence="5 6">
    <name type="scientific">Leishmania donovani</name>
    <dbReference type="NCBI Taxonomy" id="5661"/>
    <lineage>
        <taxon>Eukaryota</taxon>
        <taxon>Discoba</taxon>
        <taxon>Euglenozoa</taxon>
        <taxon>Kinetoplastea</taxon>
        <taxon>Metakinetoplastina</taxon>
        <taxon>Trypanosomatida</taxon>
        <taxon>Trypanosomatidae</taxon>
        <taxon>Leishmaniinae</taxon>
        <taxon>Leishmania</taxon>
    </lineage>
</organism>
<dbReference type="FunFam" id="2.30.42.10:FF:000271">
    <property type="entry name" value="Pdz domain containing protein, putative"/>
    <property type="match status" value="1"/>
</dbReference>
<keyword evidence="2" id="KW-0687">Ribonucleoprotein</keyword>
<dbReference type="Gene3D" id="2.30.42.10">
    <property type="match status" value="1"/>
</dbReference>
<dbReference type="PANTHER" id="PTHR10336">
    <property type="entry name" value="PHOSPHOINOSITIDE-SPECIFIC PHOSPHOLIPASE C FAMILY PROTEIN"/>
    <property type="match status" value="1"/>
</dbReference>
<dbReference type="VEuPathDB" id="TriTrypDB:LDHU3_30.0870"/>
<dbReference type="AlphaFoldDB" id="A0A504X6D8"/>
<dbReference type="SMART" id="SM00228">
    <property type="entry name" value="PDZ"/>
    <property type="match status" value="1"/>
</dbReference>
<comment type="caution">
    <text evidence="5">The sequence shown here is derived from an EMBL/GenBank/DDBJ whole genome shotgun (WGS) entry which is preliminary data.</text>
</comment>
<dbReference type="InterPro" id="IPR001478">
    <property type="entry name" value="PDZ"/>
</dbReference>
<sequence length="747" mass="82059">MGKIHGSLARAGKVKNQTPKVAKQEKPKQPRGRALKRLKYTRRFLSKTVKPGEKVHMNKQPPGKAGSSDNDERTEEVGPDANKATKASAERFLRSILEGAELFFSGLPDSQAVKQLIALTFTNSCAEVTRTKFRLKLDLITVLLTSLARQLKLPLIEASVPQVEERAMDDGFSRILLAWFSNNPSFGKTIPVTSGQAVLNTLYIRYVVSKSVSFEDILAYQFRWVSANDAATEVFNKFTDGKESMTSEQLGKFLRDVQRSEVTDRQIVEKFKYCFGGGIHKYNFISYNGSVLTNNAIDPARTSDVWQDMTQSFTHYMVSCARIETEEDLKRAAADGTRALVLNINKASNGKLMVGSCELQTILEGVKKNGFATNTYPIVLCLSPGTPMPTPVQDEVAKMINDILESAVAEGLMFEGAMINDPKFSPGALRNKVLVMSHQSRLKPFIGFLVADMNKDGLGVRVTDVMEGTPASKGGVLKDDWLTHINGIPIQNKQHLRETLARLKVGDEFTVRRENLHDVKVVVGGAIDPQDTTASASLSSITFFKYSDSNDPKPWDTERVPASSLATTKLTRKDLLTHFAFCTVNSAEVSTELPDAEGKAASLGIQFVDVDNSERCLPWTRGRFSDNGRCGYILKTDIDSAKSPELSFSVIGGPRLLNCSPLTSMNVTIHGAGAARVNGSQVSFTDCNQATIAVVQMTFEANGAERTFTSAFCPGLLRPGYRALPSVPFGEERASKKQIHGIYCFIK</sequence>
<keyword evidence="1 5" id="KW-0689">Ribosomal protein</keyword>
<dbReference type="GO" id="GO:0035556">
    <property type="term" value="P:intracellular signal transduction"/>
    <property type="evidence" value="ECO:0007669"/>
    <property type="project" value="InterPro"/>
</dbReference>
<dbReference type="GO" id="GO:1990904">
    <property type="term" value="C:ribonucleoprotein complex"/>
    <property type="evidence" value="ECO:0007669"/>
    <property type="project" value="UniProtKB-KW"/>
</dbReference>
<accession>A0A504X6D8</accession>
<dbReference type="GO" id="GO:0003735">
    <property type="term" value="F:structural constituent of ribosome"/>
    <property type="evidence" value="ECO:0007669"/>
    <property type="project" value="InterPro"/>
</dbReference>
<dbReference type="InterPro" id="IPR001192">
    <property type="entry name" value="PI-PLC_fam"/>
</dbReference>
<dbReference type="Proteomes" id="UP000318821">
    <property type="component" value="Unassembled WGS sequence"/>
</dbReference>
<evidence type="ECO:0000313" key="5">
    <source>
        <dbReference type="EMBL" id="TPP43438.1"/>
    </source>
</evidence>
<dbReference type="VEuPathDB" id="TriTrypDB:LdBPK_300680.1"/>
<dbReference type="Gene3D" id="3.20.20.190">
    <property type="entry name" value="Phosphatidylinositol (PI) phosphodiesterase"/>
    <property type="match status" value="1"/>
</dbReference>
<proteinExistence type="predicted"/>
<feature type="region of interest" description="Disordered" evidence="3">
    <location>
        <begin position="1"/>
        <end position="84"/>
    </location>
</feature>
<dbReference type="GO" id="GO:0006412">
    <property type="term" value="P:translation"/>
    <property type="evidence" value="ECO:0007669"/>
    <property type="project" value="InterPro"/>
</dbReference>
<evidence type="ECO:0000313" key="6">
    <source>
        <dbReference type="Proteomes" id="UP000318821"/>
    </source>
</evidence>
<dbReference type="PANTHER" id="PTHR10336:SF209">
    <property type="entry name" value="PHOSPHOINOSITIDE PHOSPHOLIPASE C"/>
    <property type="match status" value="1"/>
</dbReference>
<gene>
    <name evidence="5" type="ORF">CGC20_7360</name>
</gene>
<dbReference type="InterPro" id="IPR036034">
    <property type="entry name" value="PDZ_sf"/>
</dbReference>
<evidence type="ECO:0000256" key="3">
    <source>
        <dbReference type="SAM" id="MobiDB-lite"/>
    </source>
</evidence>
<dbReference type="Pfam" id="PF04758">
    <property type="entry name" value="Ribosomal_S30"/>
    <property type="match status" value="1"/>
</dbReference>
<dbReference type="InterPro" id="IPR000909">
    <property type="entry name" value="PLipase_C_PInositol-sp_X_dom"/>
</dbReference>
<reference evidence="6" key="1">
    <citation type="submission" date="2019-02" db="EMBL/GenBank/DDBJ databases">
        <title>FDA dAtabase for Regulatory Grade micrObial Sequences (FDA-ARGOS): Supporting development and validation of Infectious Disease Dx tests.</title>
        <authorList>
            <person name="Duncan R."/>
            <person name="Fisher C."/>
            <person name="Tallon L."/>
            <person name="Sadzewicz L."/>
            <person name="Sengamalay N."/>
            <person name="Ott S."/>
            <person name="Godinez A."/>
            <person name="Nagaraj S."/>
            <person name="Vavikolanu K."/>
            <person name="Vyas G."/>
            <person name="Nadendla S."/>
            <person name="Aluvathingal J."/>
            <person name="Sichtig H."/>
        </authorList>
    </citation>
    <scope>NUCLEOTIDE SEQUENCE [LARGE SCALE GENOMIC DNA]</scope>
    <source>
        <strain evidence="6">FDAARGOS_360</strain>
    </source>
</reference>
<evidence type="ECO:0000256" key="1">
    <source>
        <dbReference type="ARBA" id="ARBA00022980"/>
    </source>
</evidence>
<dbReference type="PROSITE" id="PS50007">
    <property type="entry name" value="PIPLC_X_DOMAIN"/>
    <property type="match status" value="1"/>
</dbReference>
<protein>
    <submittedName>
        <fullName evidence="5">Ribosomal protein S30 family protein</fullName>
    </submittedName>
</protein>
<dbReference type="PROSITE" id="PS50106">
    <property type="entry name" value="PDZ"/>
    <property type="match status" value="1"/>
</dbReference>
<dbReference type="GO" id="GO:0004435">
    <property type="term" value="F:phosphatidylinositol-4,5-bisphosphate phospholipase C activity"/>
    <property type="evidence" value="ECO:0007669"/>
    <property type="project" value="TreeGrafter"/>
</dbReference>
<name>A0A504X6D8_LEIDO</name>
<evidence type="ECO:0000256" key="2">
    <source>
        <dbReference type="ARBA" id="ARBA00023274"/>
    </source>
</evidence>
<evidence type="ECO:0000259" key="4">
    <source>
        <dbReference type="PROSITE" id="PS50106"/>
    </source>
</evidence>
<dbReference type="GO" id="GO:0005840">
    <property type="term" value="C:ribosome"/>
    <property type="evidence" value="ECO:0007669"/>
    <property type="project" value="UniProtKB-KW"/>
</dbReference>
<dbReference type="Pfam" id="PF00388">
    <property type="entry name" value="PI-PLC-X"/>
    <property type="match status" value="1"/>
</dbReference>
<dbReference type="SUPFAM" id="SSF51695">
    <property type="entry name" value="PLC-like phosphodiesterases"/>
    <property type="match status" value="1"/>
</dbReference>
<dbReference type="EMBL" id="RHLD01000008">
    <property type="protein sequence ID" value="TPP43438.1"/>
    <property type="molecule type" value="Genomic_DNA"/>
</dbReference>
<dbReference type="VEuPathDB" id="TriTrypDB:LdCL_300011900"/>
<dbReference type="Pfam" id="PF13180">
    <property type="entry name" value="PDZ_2"/>
    <property type="match status" value="1"/>
</dbReference>
<feature type="compositionally biased region" description="Basic residues" evidence="3">
    <location>
        <begin position="29"/>
        <end position="45"/>
    </location>
</feature>
<dbReference type="InterPro" id="IPR017946">
    <property type="entry name" value="PLC-like_Pdiesterase_TIM-brl"/>
</dbReference>